<name>B1T1U8_9BURK</name>
<gene>
    <name evidence="2" type="ORF">BamMEX5DRAFT_1764</name>
</gene>
<accession>B1T1U8</accession>
<dbReference type="RefSeq" id="WP_006757739.1">
    <property type="nucleotide sequence ID" value="NZ_ABLK01000038.1"/>
</dbReference>
<evidence type="ECO:0000256" key="1">
    <source>
        <dbReference type="SAM" id="MobiDB-lite"/>
    </source>
</evidence>
<dbReference type="AlphaFoldDB" id="B1T1U8"/>
<dbReference type="EMBL" id="ABLK01000038">
    <property type="protein sequence ID" value="EDT42475.1"/>
    <property type="molecule type" value="Genomic_DNA"/>
</dbReference>
<proteinExistence type="predicted"/>
<reference evidence="2 3" key="1">
    <citation type="submission" date="2008-03" db="EMBL/GenBank/DDBJ databases">
        <title>Sequencing of the draft genome and assembly of Burkholderia ambifaria MEX-5.</title>
        <authorList>
            <consortium name="US DOE Joint Genome Institute (JGI-PGF)"/>
            <person name="Copeland A."/>
            <person name="Lucas S."/>
            <person name="Lapidus A."/>
            <person name="Glavina del Rio T."/>
            <person name="Dalin E."/>
            <person name="Tice H."/>
            <person name="Bruce D."/>
            <person name="Goodwin L."/>
            <person name="Pitluck S."/>
            <person name="Larimer F."/>
            <person name="Land M.L."/>
            <person name="Hauser L."/>
            <person name="Tiedje J."/>
            <person name="Richardson P."/>
        </authorList>
    </citation>
    <scope>NUCLEOTIDE SEQUENCE [LARGE SCALE GENOMIC DNA]</scope>
    <source>
        <strain evidence="2 3">MEX-5</strain>
    </source>
</reference>
<sequence length="677" mass="74725">MNVAQFEATLSRSVSPSSEELGGLSVVRKMSASFVESVYADRIVQVLSDIGSDAYQDYVCFAVDVLRQSPYPSIVAAVGQKLADSGMSRRDAMTAQDVLLLRARQTATPLENEMASECMAGAFLLASEVQASKPALIAALDRVEPGDSALLVRRVALLAGLAWFWSRSEDAETTLRRLAEDDNAGEQAAFELGMIQVDYALSSPDKESLFARLEDAAGWFESAERIDPDMLEATAFRGALRALMLFCDDAPVAEVEKHLKQACEASNERIQYLDTSSMRKWLRPRLDIETTWYRLSCALQGLSASMSARSWLHAVPVLQQIATLRSTLVSLATESGDILRETVTRRLASGFVAQEGLRAHLEEWAGHPDTDYGYREHALSMLKAVEIVGVEPGKVAPLASEGGTASGTRPDTELLEQNALLLDMGMVAPLNATQEKSYWRLISELERHSDFHGSVAADVKLFIIFLIRFLSYCLNVNYDISNLSFSFLFHDSNEFPLEKRLQAAMFESLHMAFSGFKSHQILREVPDFAKGRTDIAIVREDWTLVTELKREMSDATRGGLKKYLGQAAAYLLTGPRISFLVVVDLCLQKKWPLTLADNCWVESVQTKDDSAPRKVVVFRIPGMLPVPSDVVTPPSNSTQEAEDALSKRGTKKTTDAATTARERTHRKKRATGASETS</sequence>
<feature type="region of interest" description="Disordered" evidence="1">
    <location>
        <begin position="627"/>
        <end position="677"/>
    </location>
</feature>
<evidence type="ECO:0000313" key="2">
    <source>
        <dbReference type="EMBL" id="EDT42475.1"/>
    </source>
</evidence>
<dbReference type="Proteomes" id="UP000004814">
    <property type="component" value="Unassembled WGS sequence"/>
</dbReference>
<dbReference type="PATRIC" id="fig|396597.7.peg.6503"/>
<organism evidence="2 3">
    <name type="scientific">Burkholderia ambifaria MEX-5</name>
    <dbReference type="NCBI Taxonomy" id="396597"/>
    <lineage>
        <taxon>Bacteria</taxon>
        <taxon>Pseudomonadati</taxon>
        <taxon>Pseudomonadota</taxon>
        <taxon>Betaproteobacteria</taxon>
        <taxon>Burkholderiales</taxon>
        <taxon>Burkholderiaceae</taxon>
        <taxon>Burkholderia</taxon>
        <taxon>Burkholderia cepacia complex</taxon>
    </lineage>
</organism>
<comment type="caution">
    <text evidence="2">The sequence shown here is derived from an EMBL/GenBank/DDBJ whole genome shotgun (WGS) entry which is preliminary data.</text>
</comment>
<protein>
    <submittedName>
        <fullName evidence="2">Uncharacterized protein</fullName>
    </submittedName>
</protein>
<evidence type="ECO:0000313" key="3">
    <source>
        <dbReference type="Proteomes" id="UP000004814"/>
    </source>
</evidence>